<dbReference type="AlphaFoldDB" id="A0A438BZ36"/>
<proteinExistence type="predicted"/>
<evidence type="ECO:0000256" key="1">
    <source>
        <dbReference type="SAM" id="MobiDB-lite"/>
    </source>
</evidence>
<accession>A0A438BZ36</accession>
<evidence type="ECO:0000259" key="2">
    <source>
        <dbReference type="Pfam" id="PF14111"/>
    </source>
</evidence>
<feature type="compositionally biased region" description="Basic and acidic residues" evidence="1">
    <location>
        <begin position="81"/>
        <end position="108"/>
    </location>
</feature>
<dbReference type="PANTHER" id="PTHR34427:SF5">
    <property type="entry name" value="DUF4283 DOMAIN-CONTAINING PROTEIN"/>
    <property type="match status" value="1"/>
</dbReference>
<organism evidence="3 4">
    <name type="scientific">Vitis vinifera</name>
    <name type="common">Grape</name>
    <dbReference type="NCBI Taxonomy" id="29760"/>
    <lineage>
        <taxon>Eukaryota</taxon>
        <taxon>Viridiplantae</taxon>
        <taxon>Streptophyta</taxon>
        <taxon>Embryophyta</taxon>
        <taxon>Tracheophyta</taxon>
        <taxon>Spermatophyta</taxon>
        <taxon>Magnoliopsida</taxon>
        <taxon>eudicotyledons</taxon>
        <taxon>Gunneridae</taxon>
        <taxon>Pentapetalae</taxon>
        <taxon>rosids</taxon>
        <taxon>Vitales</taxon>
        <taxon>Vitaceae</taxon>
        <taxon>Viteae</taxon>
        <taxon>Vitis</taxon>
    </lineage>
</organism>
<evidence type="ECO:0000313" key="4">
    <source>
        <dbReference type="Proteomes" id="UP000288805"/>
    </source>
</evidence>
<dbReference type="Proteomes" id="UP000288805">
    <property type="component" value="Unassembled WGS sequence"/>
</dbReference>
<feature type="region of interest" description="Disordered" evidence="1">
    <location>
        <begin position="81"/>
        <end position="110"/>
    </location>
</feature>
<dbReference type="PANTHER" id="PTHR34427">
    <property type="entry name" value="DUF4283 DOMAIN PROTEIN"/>
    <property type="match status" value="1"/>
</dbReference>
<dbReference type="InterPro" id="IPR025558">
    <property type="entry name" value="DUF4283"/>
</dbReference>
<gene>
    <name evidence="3" type="ORF">CK203_067782</name>
</gene>
<evidence type="ECO:0000313" key="3">
    <source>
        <dbReference type="EMBL" id="RVW16247.1"/>
    </source>
</evidence>
<sequence>MSRPFFQRDPGLIGFSALPGLCGTEGVVDVEYVGEKGQELEIVISGRGNRLLCCFPSSGMPNVKFWQIGWKMGERARERVSVREGESDGRERGERRVLEGHEGDTRVDEEGDGFVGVRRRAKKGSFGVESKWFDVEVREQKGKVQVLIVERKGEYPRGSGWDRIASDASLMVWRPVLGLQEPELGKGSGRTVGGPFLWEMSFQTKGATLLRPSTGKSYAEAVVQSKEKESAAARVELGKRELSRSMGKLVHCLVGSWDTSFGKREDLREWGTKLAKFWCLKGKLGIAKMERGKALLEFEFLAEAEKALKIGGLPKNWGCLQEGEKRSEAWVRVLGLPVSLWERDILKRIGDACGGFIDIDHQTEMLEDLQWARILVKLNQERPPNVMEVRTEEHRYVLSLWWEIRPTMRMVREEKGKGILVSDGEDGGEGYARAGGRVRGLVAGPSLEVRLQSDDGTRGQSSGSGLTVGPDSGLVLGGPHESCGLATQWALGPHDASGSSPSTALPCESGLTHFGLPPDVGRASKKLLGGVGLGIRGPDSPLICNVDEAHVRGARSFNGTGPSSERGLDQP</sequence>
<name>A0A438BZ36_VITVI</name>
<protein>
    <recommendedName>
        <fullName evidence="2">DUF4283 domain-containing protein</fullName>
    </recommendedName>
</protein>
<dbReference type="EMBL" id="QGNW01002589">
    <property type="protein sequence ID" value="RVW16247.1"/>
    <property type="molecule type" value="Genomic_DNA"/>
</dbReference>
<comment type="caution">
    <text evidence="3">The sequence shown here is derived from an EMBL/GenBank/DDBJ whole genome shotgun (WGS) entry which is preliminary data.</text>
</comment>
<reference evidence="3 4" key="1">
    <citation type="journal article" date="2018" name="PLoS Genet.">
        <title>Population sequencing reveals clonal diversity and ancestral inbreeding in the grapevine cultivar Chardonnay.</title>
        <authorList>
            <person name="Roach M.J."/>
            <person name="Johnson D.L."/>
            <person name="Bohlmann J."/>
            <person name="van Vuuren H.J."/>
            <person name="Jones S.J."/>
            <person name="Pretorius I.S."/>
            <person name="Schmidt S.A."/>
            <person name="Borneman A.R."/>
        </authorList>
    </citation>
    <scope>NUCLEOTIDE SEQUENCE [LARGE SCALE GENOMIC DNA]</scope>
    <source>
        <strain evidence="4">cv. Chardonnay</strain>
        <tissue evidence="3">Leaf</tissue>
    </source>
</reference>
<feature type="domain" description="DUF4283" evidence="2">
    <location>
        <begin position="247"/>
        <end position="309"/>
    </location>
</feature>
<dbReference type="Pfam" id="PF14111">
    <property type="entry name" value="DUF4283"/>
    <property type="match status" value="1"/>
</dbReference>